<keyword evidence="3" id="KW-1185">Reference proteome</keyword>
<proteinExistence type="predicted"/>
<comment type="caution">
    <text evidence="2">The sequence shown here is derived from an EMBL/GenBank/DDBJ whole genome shotgun (WGS) entry which is preliminary data.</text>
</comment>
<name>A0AAN9WUQ1_9ORTH</name>
<feature type="region of interest" description="Disordered" evidence="1">
    <location>
        <begin position="1"/>
        <end position="66"/>
    </location>
</feature>
<protein>
    <submittedName>
        <fullName evidence="2">Uncharacterized protein</fullName>
    </submittedName>
</protein>
<accession>A0AAN9WUQ1</accession>
<sequence length="66" mass="7399">MRTVRVADLDDSECEEVAPSQVRVHDSTAQTPQLRRMRNGSWDEGRRRSSGTSGMIKVSGETVYTD</sequence>
<dbReference type="EMBL" id="JAZDUA010000007">
    <property type="protein sequence ID" value="KAK7873978.1"/>
    <property type="molecule type" value="Genomic_DNA"/>
</dbReference>
<dbReference type="Proteomes" id="UP001378592">
    <property type="component" value="Unassembled WGS sequence"/>
</dbReference>
<evidence type="ECO:0000313" key="2">
    <source>
        <dbReference type="EMBL" id="KAK7873978.1"/>
    </source>
</evidence>
<reference evidence="2 3" key="1">
    <citation type="submission" date="2024-03" db="EMBL/GenBank/DDBJ databases">
        <title>The genome assembly and annotation of the cricket Gryllus longicercus Weissman &amp; Gray.</title>
        <authorList>
            <person name="Szrajer S."/>
            <person name="Gray D."/>
            <person name="Ylla G."/>
        </authorList>
    </citation>
    <scope>NUCLEOTIDE SEQUENCE [LARGE SCALE GENOMIC DNA]</scope>
    <source>
        <strain evidence="2">DAG 2021-001</strain>
        <tissue evidence="2">Whole body minus gut</tissue>
    </source>
</reference>
<organism evidence="2 3">
    <name type="scientific">Gryllus longicercus</name>
    <dbReference type="NCBI Taxonomy" id="2509291"/>
    <lineage>
        <taxon>Eukaryota</taxon>
        <taxon>Metazoa</taxon>
        <taxon>Ecdysozoa</taxon>
        <taxon>Arthropoda</taxon>
        <taxon>Hexapoda</taxon>
        <taxon>Insecta</taxon>
        <taxon>Pterygota</taxon>
        <taxon>Neoptera</taxon>
        <taxon>Polyneoptera</taxon>
        <taxon>Orthoptera</taxon>
        <taxon>Ensifera</taxon>
        <taxon>Gryllidea</taxon>
        <taxon>Grylloidea</taxon>
        <taxon>Gryllidae</taxon>
        <taxon>Gryllinae</taxon>
        <taxon>Gryllus</taxon>
    </lineage>
</organism>
<gene>
    <name evidence="2" type="ORF">R5R35_012978</name>
</gene>
<dbReference type="AlphaFoldDB" id="A0AAN9WUQ1"/>
<evidence type="ECO:0000256" key="1">
    <source>
        <dbReference type="SAM" id="MobiDB-lite"/>
    </source>
</evidence>
<evidence type="ECO:0000313" key="3">
    <source>
        <dbReference type="Proteomes" id="UP001378592"/>
    </source>
</evidence>